<dbReference type="AlphaFoldDB" id="A0A183HF64"/>
<dbReference type="Proteomes" id="UP000267606">
    <property type="component" value="Unassembled WGS sequence"/>
</dbReference>
<keyword evidence="1" id="KW-0732">Signal</keyword>
<dbReference type="EMBL" id="UZAJ01005655">
    <property type="protein sequence ID" value="VDO45519.1"/>
    <property type="molecule type" value="Genomic_DNA"/>
</dbReference>
<reference evidence="2 3" key="2">
    <citation type="submission" date="2018-11" db="EMBL/GenBank/DDBJ databases">
        <authorList>
            <consortium name="Pathogen Informatics"/>
        </authorList>
    </citation>
    <scope>NUCLEOTIDE SEQUENCE [LARGE SCALE GENOMIC DNA]</scope>
</reference>
<feature type="chain" id="PRO_5044552518" evidence="1">
    <location>
        <begin position="26"/>
        <end position="66"/>
    </location>
</feature>
<evidence type="ECO:0000256" key="1">
    <source>
        <dbReference type="SAM" id="SignalP"/>
    </source>
</evidence>
<name>A0A183HF64_9BILA</name>
<accession>A0A183HF64</accession>
<protein>
    <submittedName>
        <fullName evidence="4">Secreted protein</fullName>
    </submittedName>
</protein>
<evidence type="ECO:0000313" key="3">
    <source>
        <dbReference type="Proteomes" id="UP000267606"/>
    </source>
</evidence>
<reference evidence="4" key="1">
    <citation type="submission" date="2016-06" db="UniProtKB">
        <authorList>
            <consortium name="WormBaseParasite"/>
        </authorList>
    </citation>
    <scope>IDENTIFICATION</scope>
</reference>
<gene>
    <name evidence="2" type="ORF">OFLC_LOCUS6126</name>
</gene>
<evidence type="ECO:0000313" key="4">
    <source>
        <dbReference type="WBParaSite" id="OFLC_0000612501-mRNA-1"/>
    </source>
</evidence>
<organism evidence="4">
    <name type="scientific">Onchocerca flexuosa</name>
    <dbReference type="NCBI Taxonomy" id="387005"/>
    <lineage>
        <taxon>Eukaryota</taxon>
        <taxon>Metazoa</taxon>
        <taxon>Ecdysozoa</taxon>
        <taxon>Nematoda</taxon>
        <taxon>Chromadorea</taxon>
        <taxon>Rhabditida</taxon>
        <taxon>Spirurina</taxon>
        <taxon>Spiruromorpha</taxon>
        <taxon>Filarioidea</taxon>
        <taxon>Onchocercidae</taxon>
        <taxon>Onchocerca</taxon>
    </lineage>
</organism>
<feature type="signal peptide" evidence="1">
    <location>
        <begin position="1"/>
        <end position="25"/>
    </location>
</feature>
<keyword evidence="3" id="KW-1185">Reference proteome</keyword>
<dbReference type="WBParaSite" id="OFLC_0000612501-mRNA-1">
    <property type="protein sequence ID" value="OFLC_0000612501-mRNA-1"/>
    <property type="gene ID" value="OFLC_0000612501"/>
</dbReference>
<sequence>MALGLIVWPIFWVMLILTFAPSTSSKTSIKLNEEGSLHNVVPNLSGDLRVEDIMHQINRIKRATRS</sequence>
<proteinExistence type="predicted"/>
<evidence type="ECO:0000313" key="2">
    <source>
        <dbReference type="EMBL" id="VDO45519.1"/>
    </source>
</evidence>